<gene>
    <name evidence="1" type="ORF">K466DRAFT_236040</name>
</gene>
<sequence length="98" mass="10985">MFSLRRCRFAFTICIQASKPLRLRSLMCHATSTLSSTPCISPHISLPFHGTLGHRSHPSYCITIVLHPTSLPRMQHTNAHMPFVCSLSIVSDPKFIIP</sequence>
<dbReference type="Proteomes" id="UP000308197">
    <property type="component" value="Unassembled WGS sequence"/>
</dbReference>
<dbReference type="EMBL" id="ML211341">
    <property type="protein sequence ID" value="TFK84110.1"/>
    <property type="molecule type" value="Genomic_DNA"/>
</dbReference>
<protein>
    <submittedName>
        <fullName evidence="1">Uncharacterized protein</fullName>
    </submittedName>
</protein>
<keyword evidence="2" id="KW-1185">Reference proteome</keyword>
<evidence type="ECO:0000313" key="1">
    <source>
        <dbReference type="EMBL" id="TFK84110.1"/>
    </source>
</evidence>
<name>A0A5C3P7A2_9APHY</name>
<proteinExistence type="predicted"/>
<evidence type="ECO:0000313" key="2">
    <source>
        <dbReference type="Proteomes" id="UP000308197"/>
    </source>
</evidence>
<dbReference type="AlphaFoldDB" id="A0A5C3P7A2"/>
<accession>A0A5C3P7A2</accession>
<dbReference type="InParanoid" id="A0A5C3P7A2"/>
<organism evidence="1 2">
    <name type="scientific">Polyporus arcularius HHB13444</name>
    <dbReference type="NCBI Taxonomy" id="1314778"/>
    <lineage>
        <taxon>Eukaryota</taxon>
        <taxon>Fungi</taxon>
        <taxon>Dikarya</taxon>
        <taxon>Basidiomycota</taxon>
        <taxon>Agaricomycotina</taxon>
        <taxon>Agaricomycetes</taxon>
        <taxon>Polyporales</taxon>
        <taxon>Polyporaceae</taxon>
        <taxon>Polyporus</taxon>
    </lineage>
</organism>
<reference evidence="1 2" key="1">
    <citation type="journal article" date="2019" name="Nat. Ecol. Evol.">
        <title>Megaphylogeny resolves global patterns of mushroom evolution.</title>
        <authorList>
            <person name="Varga T."/>
            <person name="Krizsan K."/>
            <person name="Foldi C."/>
            <person name="Dima B."/>
            <person name="Sanchez-Garcia M."/>
            <person name="Sanchez-Ramirez S."/>
            <person name="Szollosi G.J."/>
            <person name="Szarkandi J.G."/>
            <person name="Papp V."/>
            <person name="Albert L."/>
            <person name="Andreopoulos W."/>
            <person name="Angelini C."/>
            <person name="Antonin V."/>
            <person name="Barry K.W."/>
            <person name="Bougher N.L."/>
            <person name="Buchanan P."/>
            <person name="Buyck B."/>
            <person name="Bense V."/>
            <person name="Catcheside P."/>
            <person name="Chovatia M."/>
            <person name="Cooper J."/>
            <person name="Damon W."/>
            <person name="Desjardin D."/>
            <person name="Finy P."/>
            <person name="Geml J."/>
            <person name="Haridas S."/>
            <person name="Hughes K."/>
            <person name="Justo A."/>
            <person name="Karasinski D."/>
            <person name="Kautmanova I."/>
            <person name="Kiss B."/>
            <person name="Kocsube S."/>
            <person name="Kotiranta H."/>
            <person name="LaButti K.M."/>
            <person name="Lechner B.E."/>
            <person name="Liimatainen K."/>
            <person name="Lipzen A."/>
            <person name="Lukacs Z."/>
            <person name="Mihaltcheva S."/>
            <person name="Morgado L.N."/>
            <person name="Niskanen T."/>
            <person name="Noordeloos M.E."/>
            <person name="Ohm R.A."/>
            <person name="Ortiz-Santana B."/>
            <person name="Ovrebo C."/>
            <person name="Racz N."/>
            <person name="Riley R."/>
            <person name="Savchenko A."/>
            <person name="Shiryaev A."/>
            <person name="Soop K."/>
            <person name="Spirin V."/>
            <person name="Szebenyi C."/>
            <person name="Tomsovsky M."/>
            <person name="Tulloss R.E."/>
            <person name="Uehling J."/>
            <person name="Grigoriev I.V."/>
            <person name="Vagvolgyi C."/>
            <person name="Papp T."/>
            <person name="Martin F.M."/>
            <person name="Miettinen O."/>
            <person name="Hibbett D.S."/>
            <person name="Nagy L.G."/>
        </authorList>
    </citation>
    <scope>NUCLEOTIDE SEQUENCE [LARGE SCALE GENOMIC DNA]</scope>
    <source>
        <strain evidence="1 2">HHB13444</strain>
    </source>
</reference>